<feature type="compositionally biased region" description="Acidic residues" evidence="1">
    <location>
        <begin position="12"/>
        <end position="35"/>
    </location>
</feature>
<feature type="region of interest" description="Disordered" evidence="1">
    <location>
        <begin position="1"/>
        <end position="35"/>
    </location>
</feature>
<dbReference type="EMBL" id="CAJGYM010000011">
    <property type="protein sequence ID" value="CAD6189533.1"/>
    <property type="molecule type" value="Genomic_DNA"/>
</dbReference>
<dbReference type="OrthoDB" id="10070972at2759"/>
<evidence type="ECO:0000313" key="2">
    <source>
        <dbReference type="EMBL" id="CAD6189533.1"/>
    </source>
</evidence>
<evidence type="ECO:0000313" key="3">
    <source>
        <dbReference type="Proteomes" id="UP000835052"/>
    </source>
</evidence>
<sequence>MDDDADKKQECNYEENPPDDVHDDEDEEEGEDLEEDVVRSTLANYNAIPIRVKIVLESVLQKMTSSDVEKILRDVGWTKDDVIRGYKVKRCS</sequence>
<organism evidence="2 3">
    <name type="scientific">Caenorhabditis auriculariae</name>
    <dbReference type="NCBI Taxonomy" id="2777116"/>
    <lineage>
        <taxon>Eukaryota</taxon>
        <taxon>Metazoa</taxon>
        <taxon>Ecdysozoa</taxon>
        <taxon>Nematoda</taxon>
        <taxon>Chromadorea</taxon>
        <taxon>Rhabditida</taxon>
        <taxon>Rhabditina</taxon>
        <taxon>Rhabditomorpha</taxon>
        <taxon>Rhabditoidea</taxon>
        <taxon>Rhabditidae</taxon>
        <taxon>Peloderinae</taxon>
        <taxon>Caenorhabditis</taxon>
    </lineage>
</organism>
<protein>
    <submittedName>
        <fullName evidence="2">Uncharacterized protein</fullName>
    </submittedName>
</protein>
<proteinExistence type="predicted"/>
<reference evidence="2" key="1">
    <citation type="submission" date="2020-10" db="EMBL/GenBank/DDBJ databases">
        <authorList>
            <person name="Kikuchi T."/>
        </authorList>
    </citation>
    <scope>NUCLEOTIDE SEQUENCE</scope>
    <source>
        <strain evidence="2">NKZ352</strain>
    </source>
</reference>
<keyword evidence="3" id="KW-1185">Reference proteome</keyword>
<evidence type="ECO:0000256" key="1">
    <source>
        <dbReference type="SAM" id="MobiDB-lite"/>
    </source>
</evidence>
<gene>
    <name evidence="2" type="ORF">CAUJ_LOCUS5452</name>
</gene>
<accession>A0A8S1H2P4</accession>
<comment type="caution">
    <text evidence="2">The sequence shown here is derived from an EMBL/GenBank/DDBJ whole genome shotgun (WGS) entry which is preliminary data.</text>
</comment>
<name>A0A8S1H2P4_9PELO</name>
<feature type="compositionally biased region" description="Basic and acidic residues" evidence="1">
    <location>
        <begin position="1"/>
        <end position="11"/>
    </location>
</feature>
<dbReference type="AlphaFoldDB" id="A0A8S1H2P4"/>
<dbReference type="Proteomes" id="UP000835052">
    <property type="component" value="Unassembled WGS sequence"/>
</dbReference>